<sequence>MQRPPLRTAYSPHPNISIPCSPTGTSKPTMSSHTASNARPEPRAALSNLEGLILEKWDDPSGTLTELEWYALQSVIQQRTADGQRPPLEILKAAKIQLADSPFGVLDTPTWLQWRVAHPQKGPRTSPPVPEQQSWAVVPQTESTAPGTSADTESMPNTRPNPSNAANTKQIQSEVKIGSEGSESTKRKADEEPPQTLPRKSSRQASVTTTRSSSSGESSAASADVRSEIEDAAPSRRNPATPRGPRAANHPVTSNEINCPPSLYVFPIQRVPTLNNPFKIWQLTHQPVSYDDVQAVIQNTIGDAPSIAILNKCRDRNARTLDPLDSKPWTVWRYGKYLHNHMQQLKERANPTVEAGMITTLEALLKVDDRYVPQLFIALFGMLPAYEKQALKQVGAAVNSPAEKNWLGFFLQD</sequence>
<gene>
    <name evidence="2" type="ORF">B0J12DRAFT_649801</name>
</gene>
<feature type="compositionally biased region" description="Low complexity" evidence="1">
    <location>
        <begin position="203"/>
        <end position="223"/>
    </location>
</feature>
<feature type="region of interest" description="Disordered" evidence="1">
    <location>
        <begin position="118"/>
        <end position="255"/>
    </location>
</feature>
<evidence type="ECO:0000313" key="2">
    <source>
        <dbReference type="EMBL" id="KAH7060697.1"/>
    </source>
</evidence>
<dbReference type="EMBL" id="JAGTJR010000005">
    <property type="protein sequence ID" value="KAH7060697.1"/>
    <property type="molecule type" value="Genomic_DNA"/>
</dbReference>
<feature type="compositionally biased region" description="Polar residues" evidence="1">
    <location>
        <begin position="18"/>
        <end position="37"/>
    </location>
</feature>
<feature type="compositionally biased region" description="Polar residues" evidence="1">
    <location>
        <begin position="131"/>
        <end position="173"/>
    </location>
</feature>
<accession>A0ABQ8GMJ8</accession>
<feature type="region of interest" description="Disordered" evidence="1">
    <location>
        <begin position="1"/>
        <end position="42"/>
    </location>
</feature>
<name>A0ABQ8GMJ8_9PEZI</name>
<reference evidence="2 3" key="1">
    <citation type="journal article" date="2021" name="Nat. Commun.">
        <title>Genetic determinants of endophytism in the Arabidopsis root mycobiome.</title>
        <authorList>
            <person name="Mesny F."/>
            <person name="Miyauchi S."/>
            <person name="Thiergart T."/>
            <person name="Pickel B."/>
            <person name="Atanasova L."/>
            <person name="Karlsson M."/>
            <person name="Huettel B."/>
            <person name="Barry K.W."/>
            <person name="Haridas S."/>
            <person name="Chen C."/>
            <person name="Bauer D."/>
            <person name="Andreopoulos W."/>
            <person name="Pangilinan J."/>
            <person name="LaButti K."/>
            <person name="Riley R."/>
            <person name="Lipzen A."/>
            <person name="Clum A."/>
            <person name="Drula E."/>
            <person name="Henrissat B."/>
            <person name="Kohler A."/>
            <person name="Grigoriev I.V."/>
            <person name="Martin F.M."/>
            <person name="Hacquard S."/>
        </authorList>
    </citation>
    <scope>NUCLEOTIDE SEQUENCE [LARGE SCALE GENOMIC DNA]</scope>
    <source>
        <strain evidence="2 3">MPI-SDFR-AT-0080</strain>
    </source>
</reference>
<dbReference type="Proteomes" id="UP000774617">
    <property type="component" value="Unassembled WGS sequence"/>
</dbReference>
<proteinExistence type="predicted"/>
<keyword evidence="3" id="KW-1185">Reference proteome</keyword>
<organism evidence="2 3">
    <name type="scientific">Macrophomina phaseolina</name>
    <dbReference type="NCBI Taxonomy" id="35725"/>
    <lineage>
        <taxon>Eukaryota</taxon>
        <taxon>Fungi</taxon>
        <taxon>Dikarya</taxon>
        <taxon>Ascomycota</taxon>
        <taxon>Pezizomycotina</taxon>
        <taxon>Dothideomycetes</taxon>
        <taxon>Dothideomycetes incertae sedis</taxon>
        <taxon>Botryosphaeriales</taxon>
        <taxon>Botryosphaeriaceae</taxon>
        <taxon>Macrophomina</taxon>
    </lineage>
</organism>
<evidence type="ECO:0000313" key="3">
    <source>
        <dbReference type="Proteomes" id="UP000774617"/>
    </source>
</evidence>
<protein>
    <submittedName>
        <fullName evidence="2">Uncharacterized protein</fullName>
    </submittedName>
</protein>
<evidence type="ECO:0000256" key="1">
    <source>
        <dbReference type="SAM" id="MobiDB-lite"/>
    </source>
</evidence>
<comment type="caution">
    <text evidence="2">The sequence shown here is derived from an EMBL/GenBank/DDBJ whole genome shotgun (WGS) entry which is preliminary data.</text>
</comment>